<dbReference type="Pfam" id="PF05719">
    <property type="entry name" value="GPP34"/>
    <property type="match status" value="1"/>
</dbReference>
<dbReference type="GO" id="GO:0012505">
    <property type="term" value="C:endomembrane system"/>
    <property type="evidence" value="ECO:0007669"/>
    <property type="project" value="UniProtKB-ARBA"/>
</dbReference>
<dbReference type="RefSeq" id="WP_173060086.1">
    <property type="nucleotide sequence ID" value="NZ_BAABGO010000060.1"/>
</dbReference>
<sequence>MELPERMFLLAYDSRRQRLARWIDVGLLVRAAALAELELRGVLVDERGRATLASSRRPEVTESLLREVLAEVGASAKPRRWQYWTERGRGKARAAVERRLVAARIISVERRRVFGIFPARRIVVRDRRLIDQLHARVAEALRARTVDSRDAATVALAAAGQLRTVFGWRQRRANRKRIAELTKASVPAAAKGLQKAIAAKYASSEGGG</sequence>
<keyword evidence="4" id="KW-0472">Membrane</keyword>
<evidence type="ECO:0000313" key="6">
    <source>
        <dbReference type="Proteomes" id="UP000482800"/>
    </source>
</evidence>
<organism evidence="5 6">
    <name type="scientific">Phytohabitans houttuyneae</name>
    <dbReference type="NCBI Taxonomy" id="1076126"/>
    <lineage>
        <taxon>Bacteria</taxon>
        <taxon>Bacillati</taxon>
        <taxon>Actinomycetota</taxon>
        <taxon>Actinomycetes</taxon>
        <taxon>Micromonosporales</taxon>
        <taxon>Micromonosporaceae</taxon>
    </lineage>
</organism>
<gene>
    <name evidence="5" type="ORF">Phou_053980</name>
</gene>
<evidence type="ECO:0000256" key="1">
    <source>
        <dbReference type="ARBA" id="ARBA00004255"/>
    </source>
</evidence>
<keyword evidence="2" id="KW-0333">Golgi apparatus</keyword>
<comment type="subcellular location">
    <subcellularLocation>
        <location evidence="1">Golgi apparatus membrane</location>
        <topology evidence="1">Peripheral membrane protein</topology>
        <orientation evidence="1">Cytoplasmic side</orientation>
    </subcellularLocation>
</comment>
<dbReference type="AlphaFoldDB" id="A0A6V8KFR7"/>
<evidence type="ECO:0000256" key="2">
    <source>
        <dbReference type="ARBA" id="ARBA00023034"/>
    </source>
</evidence>
<evidence type="ECO:0000256" key="3">
    <source>
        <dbReference type="ARBA" id="ARBA00023121"/>
    </source>
</evidence>
<name>A0A6V8KFR7_9ACTN</name>
<evidence type="ECO:0000313" key="5">
    <source>
        <dbReference type="EMBL" id="GFJ81218.1"/>
    </source>
</evidence>
<dbReference type="GO" id="GO:0070273">
    <property type="term" value="F:phosphatidylinositol-4-phosphate binding"/>
    <property type="evidence" value="ECO:0007669"/>
    <property type="project" value="InterPro"/>
</dbReference>
<accession>A0A6V8KFR7</accession>
<evidence type="ECO:0000256" key="4">
    <source>
        <dbReference type="ARBA" id="ARBA00023136"/>
    </source>
</evidence>
<protein>
    <recommendedName>
        <fullName evidence="7">GPP34 family phosphoprotein</fullName>
    </recommendedName>
</protein>
<dbReference type="Proteomes" id="UP000482800">
    <property type="component" value="Unassembled WGS sequence"/>
</dbReference>
<dbReference type="InterPro" id="IPR038261">
    <property type="entry name" value="GPP34-like_sf"/>
</dbReference>
<keyword evidence="6" id="KW-1185">Reference proteome</keyword>
<reference evidence="5 6" key="2">
    <citation type="submission" date="2020-03" db="EMBL/GenBank/DDBJ databases">
        <authorList>
            <person name="Ichikawa N."/>
            <person name="Kimura A."/>
            <person name="Kitahashi Y."/>
            <person name="Uohara A."/>
        </authorList>
    </citation>
    <scope>NUCLEOTIDE SEQUENCE [LARGE SCALE GENOMIC DNA]</scope>
    <source>
        <strain evidence="5 6">NBRC 108639</strain>
    </source>
</reference>
<dbReference type="GO" id="GO:0005737">
    <property type="term" value="C:cytoplasm"/>
    <property type="evidence" value="ECO:0007669"/>
    <property type="project" value="UniProtKB-ARBA"/>
</dbReference>
<dbReference type="EMBL" id="BLPF01000002">
    <property type="protein sequence ID" value="GFJ81218.1"/>
    <property type="molecule type" value="Genomic_DNA"/>
</dbReference>
<dbReference type="InterPro" id="IPR008628">
    <property type="entry name" value="GPP34-like"/>
</dbReference>
<reference evidence="5 6" key="1">
    <citation type="submission" date="2020-03" db="EMBL/GenBank/DDBJ databases">
        <title>Whole genome shotgun sequence of Phytohabitans houttuyneae NBRC 108639.</title>
        <authorList>
            <person name="Komaki H."/>
            <person name="Tamura T."/>
        </authorList>
    </citation>
    <scope>NUCLEOTIDE SEQUENCE [LARGE SCALE GENOMIC DNA]</scope>
    <source>
        <strain evidence="5 6">NBRC 108639</strain>
    </source>
</reference>
<evidence type="ECO:0008006" key="7">
    <source>
        <dbReference type="Google" id="ProtNLM"/>
    </source>
</evidence>
<proteinExistence type="predicted"/>
<comment type="caution">
    <text evidence="5">The sequence shown here is derived from an EMBL/GenBank/DDBJ whole genome shotgun (WGS) entry which is preliminary data.</text>
</comment>
<dbReference type="Gene3D" id="1.10.3630.10">
    <property type="entry name" value="yeast vps74-n-term truncation variant domain like"/>
    <property type="match status" value="1"/>
</dbReference>
<keyword evidence="3" id="KW-0446">Lipid-binding</keyword>